<organism evidence="1 2">
    <name type="scientific">Sitophilus oryzae</name>
    <name type="common">Rice weevil</name>
    <name type="synonym">Curculio oryzae</name>
    <dbReference type="NCBI Taxonomy" id="7048"/>
    <lineage>
        <taxon>Eukaryota</taxon>
        <taxon>Metazoa</taxon>
        <taxon>Ecdysozoa</taxon>
        <taxon>Arthropoda</taxon>
        <taxon>Hexapoda</taxon>
        <taxon>Insecta</taxon>
        <taxon>Pterygota</taxon>
        <taxon>Neoptera</taxon>
        <taxon>Endopterygota</taxon>
        <taxon>Coleoptera</taxon>
        <taxon>Polyphaga</taxon>
        <taxon>Cucujiformia</taxon>
        <taxon>Curculionidae</taxon>
        <taxon>Dryophthorinae</taxon>
        <taxon>Sitophilus</taxon>
    </lineage>
</organism>
<keyword evidence="1" id="KW-1185">Reference proteome</keyword>
<evidence type="ECO:0000313" key="1">
    <source>
        <dbReference type="Proteomes" id="UP000504635"/>
    </source>
</evidence>
<dbReference type="KEGG" id="soy:115887813"/>
<dbReference type="InterPro" id="IPR043502">
    <property type="entry name" value="DNA/RNA_pol_sf"/>
</dbReference>
<dbReference type="SUPFAM" id="SSF53098">
    <property type="entry name" value="Ribonuclease H-like"/>
    <property type="match status" value="1"/>
</dbReference>
<dbReference type="SUPFAM" id="SSF56672">
    <property type="entry name" value="DNA/RNA polymerases"/>
    <property type="match status" value="1"/>
</dbReference>
<dbReference type="RefSeq" id="XP_030763182.1">
    <property type="nucleotide sequence ID" value="XM_030907322.1"/>
</dbReference>
<dbReference type="OrthoDB" id="6729624at2759"/>
<gene>
    <name evidence="2 3" type="primary">LOC115887813</name>
</gene>
<proteinExistence type="predicted"/>
<dbReference type="GO" id="GO:0042575">
    <property type="term" value="C:DNA polymerase complex"/>
    <property type="evidence" value="ECO:0007669"/>
    <property type="project" value="UniProtKB-ARBA"/>
</dbReference>
<dbReference type="SUPFAM" id="SSF54060">
    <property type="entry name" value="His-Me finger endonucleases"/>
    <property type="match status" value="1"/>
</dbReference>
<dbReference type="InterPro" id="IPR044925">
    <property type="entry name" value="His-Me_finger_sf"/>
</dbReference>
<dbReference type="PANTHER" id="PTHR31511:SF12">
    <property type="entry name" value="RHO TERMINATION FACTOR N-TERMINAL DOMAIN-CONTAINING PROTEIN"/>
    <property type="match status" value="1"/>
</dbReference>
<sequence>MLCWKDVESCFNNRIKTGTIVNYKVKDPKIFFKKAFRSFSIKIKKELIDCILKVNVIFYANFIKIQNGETDIKHFSTKNSVIDQQTKLKDWYKEYVENKILSKLEEFQERDSGWALYEIIQLKVNINNFCPINVGISTYVEMPSFIKNTKSVLNIHNNDQYCFLYAILAYLYPAPLNKHPQRVSSYPHPSQILKYEGIYFPISLKDICKFEKMNNLSINVFTIEKKDVVPIALSKYNFSTCINLLMLSKYQLNDDVVKETDLMDGDNSEIVKNIQLNQCYHFVLITNLSRLLNRQVGYKSHKKWFCNRCLNSFSSEMYLKRHMVDCRNINKTKISVPSEANSILKFKNFKNKEKVPFAIYGDLECILEKNTDLNSSSKSIKYQKHIPFTIAYYLKCSYDDSLSKFELYTGKDCISWFIKQLHEIALKVNNILSNPVPMKKLTEEQKYSFNNEKTCYICLAEFLPTDRKVKDHCHLTGNYRGCCHSTCNLNYTDQHVIPVVFHFLSGYDSHFLIRALSTEIPGSISLLPVNKEKYISFTKYIDNTKISFRFLDSFRFMASSLDKLASYLNKNQKNIIKKHCKSETEFELLQRKGIFPYEYLDCWEKLSETKLPPKEAFYSTLTNCHISESEYDHAKNVWYEFQIQNLQQYAELYLKTDVLLLCDIFENFRESCMHTYQLDSLHYFSSPGLAFDSMLKISKIELQLLVDIDMILFFERGIRGGLSQCSNRYGKANNIYMGKEGYNENEPSSYLMYFDVNNLYGTSMSLPLPSSNFKWVEDIYSIDILNVPDDNEIGYVIEVDISYPKNLHDKHKDLPLCPEHLVPPTSQLKIPKLLATLLDKKRYIIHYRNLKQAFSLGLKIEKIHRILEFKQSCWMKKYIDLNTELRKQSKNDFEKNFYKLMNNAVFGKTMENVRKYKDIKLVTRWAGRYGARDYISRPNFNSCTIFDNDMVIIEMDRLNVLFNKPIYVGFTVLDLSKTFLYEFHYNYMQKKNFQSLKLLYTDTDSLIYHIFDDDIYTHIKNDIHKFDTSNYDPDNVYNIPLRNNKVLGLMKDENNGKIMHEFIGLRSKMYTFKLYMNNSQQKSLNKMESMENNKESDLNITKKVKGIKSSALKKITFDDYFQCLFNKTILETSQNLIKSEKHHVYSVTQKKIALSPCDDKRMINYIYTDTLPWGYHKTETIN</sequence>
<dbReference type="AlphaFoldDB" id="A0A6J2YIF4"/>
<dbReference type="Pfam" id="PF02945">
    <property type="entry name" value="Endonuclease_7"/>
    <property type="match status" value="1"/>
</dbReference>
<dbReference type="InterPro" id="IPR012337">
    <property type="entry name" value="RNaseH-like_sf"/>
</dbReference>
<reference evidence="2 3" key="1">
    <citation type="submission" date="2025-04" db="UniProtKB">
        <authorList>
            <consortium name="RefSeq"/>
        </authorList>
    </citation>
    <scope>IDENTIFICATION</scope>
    <source>
        <tissue evidence="2 3">Gonads</tissue>
    </source>
</reference>
<dbReference type="PANTHER" id="PTHR31511">
    <property type="entry name" value="PROTEIN CBG23764"/>
    <property type="match status" value="1"/>
</dbReference>
<dbReference type="GeneID" id="115887813"/>
<accession>A0A6J2YIF4</accession>
<dbReference type="InterPro" id="IPR004211">
    <property type="entry name" value="Endonuclease_7"/>
</dbReference>
<dbReference type="Proteomes" id="UP000504635">
    <property type="component" value="Unplaced"/>
</dbReference>
<dbReference type="RefSeq" id="XP_030763183.1">
    <property type="nucleotide sequence ID" value="XM_030907323.1"/>
</dbReference>
<name>A0A6J2YIF4_SITOR</name>
<evidence type="ECO:0000313" key="3">
    <source>
        <dbReference type="RefSeq" id="XP_030763183.1"/>
    </source>
</evidence>
<evidence type="ECO:0000313" key="2">
    <source>
        <dbReference type="RefSeq" id="XP_030763182.1"/>
    </source>
</evidence>
<protein>
    <submittedName>
        <fullName evidence="2 3">Uncharacterized protein LOC115887813</fullName>
    </submittedName>
</protein>
<dbReference type="GO" id="GO:0071897">
    <property type="term" value="P:DNA biosynthetic process"/>
    <property type="evidence" value="ECO:0007669"/>
    <property type="project" value="UniProtKB-ARBA"/>
</dbReference>